<protein>
    <recommendedName>
        <fullName evidence="3">MepB family protein</fullName>
    </recommendedName>
</protein>
<organism evidence="1 2">
    <name type="scientific">Elizabethkingia meningoseptica</name>
    <name type="common">Chryseobacterium meningosepticum</name>
    <dbReference type="NCBI Taxonomy" id="238"/>
    <lineage>
        <taxon>Bacteria</taxon>
        <taxon>Pseudomonadati</taxon>
        <taxon>Bacteroidota</taxon>
        <taxon>Flavobacteriia</taxon>
        <taxon>Flavobacteriales</taxon>
        <taxon>Weeksellaceae</taxon>
        <taxon>Elizabethkingia</taxon>
    </lineage>
</organism>
<sequence>MVHELQNLEDSILKNIEFSISDVTPDAECEEYSGYNFKLHHLNIKFRKAKVTPKKNGLFVTLWKRNPDGNTEAFHYTDSFDFYIIAAGHHNRQGYFIFPANVLANKQILTTETKEGKRGFRVYPDWDTPQSTQAEKTQKWQSEYFININTGKDQITENLAKFLAYE</sequence>
<dbReference type="InterPro" id="IPR038231">
    <property type="entry name" value="MepB-like_sf"/>
</dbReference>
<dbReference type="AlphaFoldDB" id="A0A1T3FCS9"/>
<dbReference type="OrthoDB" id="4954833at2"/>
<keyword evidence="2" id="KW-1185">Reference proteome</keyword>
<dbReference type="RefSeq" id="WP_070905295.1">
    <property type="nucleotide sequence ID" value="NZ_CP016378.1"/>
</dbReference>
<dbReference type="EMBL" id="MPOG01000003">
    <property type="protein sequence ID" value="OOH97578.1"/>
    <property type="molecule type" value="Genomic_DNA"/>
</dbReference>
<proteinExistence type="predicted"/>
<gene>
    <name evidence="1" type="ORF">BMF97_02870</name>
</gene>
<dbReference type="InterPro" id="IPR011235">
    <property type="entry name" value="MepB-like"/>
</dbReference>
<dbReference type="STRING" id="238.BBD35_01265"/>
<name>A0A1T3FCS9_ELIME</name>
<evidence type="ECO:0000313" key="2">
    <source>
        <dbReference type="Proteomes" id="UP000188947"/>
    </source>
</evidence>
<dbReference type="Gene3D" id="3.40.1350.140">
    <property type="entry name" value="MepB-like"/>
    <property type="match status" value="1"/>
</dbReference>
<accession>A0A1T3FCS9</accession>
<dbReference type="PIRSF" id="PIRSF032285">
    <property type="entry name" value="UCP032285"/>
    <property type="match status" value="1"/>
</dbReference>
<evidence type="ECO:0008006" key="3">
    <source>
        <dbReference type="Google" id="ProtNLM"/>
    </source>
</evidence>
<reference evidence="1 2" key="1">
    <citation type="submission" date="2016-11" db="EMBL/GenBank/DDBJ databases">
        <title>Genome sequence and comparative genomic analysis of clinical strain Elizabethkingia meningoseptica 61421 PRCM.</title>
        <authorList>
            <person name="Wang M."/>
            <person name="Hu S."/>
            <person name="Cao L."/>
            <person name="Jiang T."/>
            <person name="Zhou Y."/>
            <person name="Ming D."/>
        </authorList>
    </citation>
    <scope>NUCLEOTIDE SEQUENCE [LARGE SCALE GENOMIC DNA]</scope>
    <source>
        <strain evidence="1 2">61421 PRCM</strain>
    </source>
</reference>
<dbReference type="eggNOG" id="COG4815">
    <property type="taxonomic scope" value="Bacteria"/>
</dbReference>
<dbReference type="Pfam" id="PF08877">
    <property type="entry name" value="MepB-like"/>
    <property type="match status" value="1"/>
</dbReference>
<comment type="caution">
    <text evidence="1">The sequence shown here is derived from an EMBL/GenBank/DDBJ whole genome shotgun (WGS) entry which is preliminary data.</text>
</comment>
<dbReference type="Proteomes" id="UP000188947">
    <property type="component" value="Unassembled WGS sequence"/>
</dbReference>
<evidence type="ECO:0000313" key="1">
    <source>
        <dbReference type="EMBL" id="OOH97578.1"/>
    </source>
</evidence>